<evidence type="ECO:0000313" key="3">
    <source>
        <dbReference type="Proteomes" id="UP000294508"/>
    </source>
</evidence>
<keyword evidence="3" id="KW-1185">Reference proteome</keyword>
<gene>
    <name evidence="2" type="ORF">EV652_10661</name>
</gene>
<dbReference type="Proteomes" id="UP000294508">
    <property type="component" value="Unassembled WGS sequence"/>
</dbReference>
<organism evidence="2 3">
    <name type="scientific">Kribbella steppae</name>
    <dbReference type="NCBI Taxonomy" id="2512223"/>
    <lineage>
        <taxon>Bacteria</taxon>
        <taxon>Bacillati</taxon>
        <taxon>Actinomycetota</taxon>
        <taxon>Actinomycetes</taxon>
        <taxon>Propionibacteriales</taxon>
        <taxon>Kribbellaceae</taxon>
        <taxon>Kribbella</taxon>
    </lineage>
</organism>
<name>A0A4R2HGR9_9ACTN</name>
<comment type="caution">
    <text evidence="2">The sequence shown here is derived from an EMBL/GenBank/DDBJ whole genome shotgun (WGS) entry which is preliminary data.</text>
</comment>
<protein>
    <submittedName>
        <fullName evidence="2">Uncharacterized protein</fullName>
    </submittedName>
</protein>
<proteinExistence type="predicted"/>
<evidence type="ECO:0000313" key="2">
    <source>
        <dbReference type="EMBL" id="TCO28079.1"/>
    </source>
</evidence>
<dbReference type="AlphaFoldDB" id="A0A4R2HGR9"/>
<accession>A0A4R2HGR9</accession>
<feature type="region of interest" description="Disordered" evidence="1">
    <location>
        <begin position="42"/>
        <end position="62"/>
    </location>
</feature>
<evidence type="ECO:0000256" key="1">
    <source>
        <dbReference type="SAM" id="MobiDB-lite"/>
    </source>
</evidence>
<dbReference type="EMBL" id="SLWN01000006">
    <property type="protein sequence ID" value="TCO28079.1"/>
    <property type="molecule type" value="Genomic_DNA"/>
</dbReference>
<sequence length="62" mass="6947">MAAVPPAFDGAWRVLLASCVTWRQETLPSRLSWMHRRLKTDSTLGQDVEGSDPVDAPPLRRT</sequence>
<reference evidence="2 3" key="1">
    <citation type="journal article" date="2015" name="Stand. Genomic Sci.">
        <title>Genomic Encyclopedia of Bacterial and Archaeal Type Strains, Phase III: the genomes of soil and plant-associated and newly described type strains.</title>
        <authorList>
            <person name="Whitman W.B."/>
            <person name="Woyke T."/>
            <person name="Klenk H.P."/>
            <person name="Zhou Y."/>
            <person name="Lilburn T.G."/>
            <person name="Beck B.J."/>
            <person name="De Vos P."/>
            <person name="Vandamme P."/>
            <person name="Eisen J.A."/>
            <person name="Garrity G."/>
            <person name="Hugenholtz P."/>
            <person name="Kyrpides N.C."/>
        </authorList>
    </citation>
    <scope>NUCLEOTIDE SEQUENCE [LARGE SCALE GENOMIC DNA]</scope>
    <source>
        <strain evidence="2 3">VKM Ac-2572</strain>
    </source>
</reference>